<comment type="caution">
    <text evidence="2">The sequence shown here is derived from an EMBL/GenBank/DDBJ whole genome shotgun (WGS) entry which is preliminary data.</text>
</comment>
<protein>
    <submittedName>
        <fullName evidence="2">Uncharacterized protein</fullName>
    </submittedName>
</protein>
<proteinExistence type="predicted"/>
<gene>
    <name evidence="2" type="ORF">ABTW24_08880</name>
</gene>
<organism evidence="2 3">
    <name type="scientific">Sphingobacterium thalpophilum</name>
    <dbReference type="NCBI Taxonomy" id="259"/>
    <lineage>
        <taxon>Bacteria</taxon>
        <taxon>Pseudomonadati</taxon>
        <taxon>Bacteroidota</taxon>
        <taxon>Sphingobacteriia</taxon>
        <taxon>Sphingobacteriales</taxon>
        <taxon>Sphingobacteriaceae</taxon>
        <taxon>Sphingobacterium</taxon>
    </lineage>
</organism>
<keyword evidence="3" id="KW-1185">Reference proteome</keyword>
<evidence type="ECO:0000256" key="1">
    <source>
        <dbReference type="SAM" id="Phobius"/>
    </source>
</evidence>
<sequence>MSSHIYDPKALLLTLIDTEKHLTLEIEKHFSSEGISIAEDIDLAFENFFQSHDLKGNEVGYLSSQLALYQLKREVKKAIEVVVDSNQLRAYYDFIRFRETEGKGPKAVEQGLSSGLLIFGGIIAGILLTIAALSLII</sequence>
<evidence type="ECO:0000313" key="3">
    <source>
        <dbReference type="Proteomes" id="UP001566204"/>
    </source>
</evidence>
<dbReference type="EMBL" id="JBEOQB010000002">
    <property type="protein sequence ID" value="MEZ0451706.1"/>
    <property type="molecule type" value="Genomic_DNA"/>
</dbReference>
<evidence type="ECO:0000313" key="2">
    <source>
        <dbReference type="EMBL" id="MEZ0451706.1"/>
    </source>
</evidence>
<dbReference type="Proteomes" id="UP001566204">
    <property type="component" value="Unassembled WGS sequence"/>
</dbReference>
<name>A0ABV4HB40_9SPHI</name>
<keyword evidence="1" id="KW-1133">Transmembrane helix</keyword>
<dbReference type="RefSeq" id="WP_265715558.1">
    <property type="nucleotide sequence ID" value="NZ_CP141191.1"/>
</dbReference>
<feature type="transmembrane region" description="Helical" evidence="1">
    <location>
        <begin position="116"/>
        <end position="136"/>
    </location>
</feature>
<reference evidence="2 3" key="1">
    <citation type="submission" date="2024-06" db="EMBL/GenBank/DDBJ databases">
        <title>Soil Sphingobacterium thalpophilum.</title>
        <authorList>
            <person name="Yang J."/>
            <person name="Li J."/>
        </authorList>
    </citation>
    <scope>NUCLEOTIDE SEQUENCE [LARGE SCALE GENOMIC DNA]</scope>
    <source>
        <strain evidence="2 3">22g91tb</strain>
    </source>
</reference>
<keyword evidence="1" id="KW-0472">Membrane</keyword>
<keyword evidence="1" id="KW-0812">Transmembrane</keyword>
<accession>A0ABV4HB40</accession>